<evidence type="ECO:0000259" key="2">
    <source>
        <dbReference type="Pfam" id="PF00248"/>
    </source>
</evidence>
<geneLocation type="plasmid" evidence="3 4">
    <name>unnamed1</name>
</geneLocation>
<evidence type="ECO:0000313" key="4">
    <source>
        <dbReference type="Proteomes" id="UP000076088"/>
    </source>
</evidence>
<keyword evidence="3" id="KW-0614">Plasmid</keyword>
<dbReference type="AlphaFoldDB" id="A0AAC9AZ96"/>
<proteinExistence type="predicted"/>
<name>A0AAC9AZ96_SPHMC</name>
<dbReference type="Gene3D" id="3.20.20.100">
    <property type="entry name" value="NADP-dependent oxidoreductase domain"/>
    <property type="match status" value="1"/>
</dbReference>
<protein>
    <recommendedName>
        <fullName evidence="2">NADP-dependent oxidoreductase domain-containing protein</fullName>
    </recommendedName>
</protein>
<dbReference type="GO" id="GO:0016491">
    <property type="term" value="F:oxidoreductase activity"/>
    <property type="evidence" value="ECO:0007669"/>
    <property type="project" value="UniProtKB-KW"/>
</dbReference>
<evidence type="ECO:0000256" key="1">
    <source>
        <dbReference type="ARBA" id="ARBA00023002"/>
    </source>
</evidence>
<dbReference type="InterPro" id="IPR023210">
    <property type="entry name" value="NADP_OxRdtase_dom"/>
</dbReference>
<organism evidence="3 4">
    <name type="scientific">Sphingopyxis macrogoltabida</name>
    <name type="common">Sphingomonas macrogoltabidus</name>
    <dbReference type="NCBI Taxonomy" id="33050"/>
    <lineage>
        <taxon>Bacteria</taxon>
        <taxon>Pseudomonadati</taxon>
        <taxon>Pseudomonadota</taxon>
        <taxon>Alphaproteobacteria</taxon>
        <taxon>Sphingomonadales</taxon>
        <taxon>Sphingomonadaceae</taxon>
        <taxon>Sphingopyxis</taxon>
    </lineage>
</organism>
<sequence length="355" mass="37816">MKTKKLGDLEVGAQGLGCAGLTGFYGRPFDGEAATAAVTAALDSGVTFFDTSDSYGHATEFGFGCNEEFLGKALKGRRHEAVIGTKFGFLPSAGGIQNGAHLSERGVSAATVRADPAYIRSACEASLKRLGVDYIDLYFAHRLSPEVPVEETIGAMAGLIEEGKVGHIGLCGVSAHLLERAAAVHPIAALESEWSLWTRDIEHEVLAVARRHNIGVVTYAPLGRGFLTGQLKTFEDLPPDDLRRTFPRFQGDNFRKNLELVDHIHALANKKGCTAAQLALAWLDAKGPDVVPIPGGERPEFVLDNVGALAVDLSDEEIAAMDDVFPLGVASGARYANMSNVSDAVDIGKLETTRQ</sequence>
<dbReference type="PANTHER" id="PTHR43625:SF40">
    <property type="entry name" value="ALDO-KETO REDUCTASE YAKC [NADP(+)]"/>
    <property type="match status" value="1"/>
</dbReference>
<reference evidence="4" key="1">
    <citation type="submission" date="2015-11" db="EMBL/GenBank/DDBJ databases">
        <title>Complete genome sequence of a polyethylene-glycol degrader Sphingopyxis macrogoltabida 203N (NBRC 111659).</title>
        <authorList>
            <person name="Yoshiyuki O."/>
            <person name="Shouta N."/>
            <person name="Nagata Y."/>
            <person name="Numata M."/>
            <person name="Tsuchikane K."/>
            <person name="Hosoyama A."/>
            <person name="Yamazoe A."/>
            <person name="Tsuda M."/>
            <person name="Fujita N."/>
            <person name="Kawai F."/>
        </authorList>
    </citation>
    <scope>NUCLEOTIDE SEQUENCE [LARGE SCALE GENOMIC DNA]</scope>
    <source>
        <strain evidence="4">203N</strain>
        <plasmid evidence="4">unnamed1</plasmid>
    </source>
</reference>
<accession>A0AAC9AZ96</accession>
<keyword evidence="1" id="KW-0560">Oxidoreductase</keyword>
<dbReference type="RefSeq" id="WP_054734611.1">
    <property type="nucleotide sequence ID" value="NZ_CP009430.1"/>
</dbReference>
<dbReference type="InterPro" id="IPR036812">
    <property type="entry name" value="NAD(P)_OxRdtase_dom_sf"/>
</dbReference>
<feature type="domain" description="NADP-dependent oxidoreductase" evidence="2">
    <location>
        <begin position="16"/>
        <end position="323"/>
    </location>
</feature>
<dbReference type="EMBL" id="CP013345">
    <property type="protein sequence ID" value="AMU92590.1"/>
    <property type="molecule type" value="Genomic_DNA"/>
</dbReference>
<dbReference type="GO" id="GO:0005737">
    <property type="term" value="C:cytoplasm"/>
    <property type="evidence" value="ECO:0007669"/>
    <property type="project" value="TreeGrafter"/>
</dbReference>
<gene>
    <name evidence="3" type="ORF">ATM17_30485</name>
</gene>
<evidence type="ECO:0000313" key="3">
    <source>
        <dbReference type="EMBL" id="AMU92590.1"/>
    </source>
</evidence>
<dbReference type="PANTHER" id="PTHR43625">
    <property type="entry name" value="AFLATOXIN B1 ALDEHYDE REDUCTASE"/>
    <property type="match status" value="1"/>
</dbReference>
<dbReference type="KEGG" id="smaz:LH19_26495"/>
<dbReference type="Proteomes" id="UP000076088">
    <property type="component" value="Plasmid unnamed1"/>
</dbReference>
<dbReference type="Pfam" id="PF00248">
    <property type="entry name" value="Aldo_ket_red"/>
    <property type="match status" value="1"/>
</dbReference>
<keyword evidence="4" id="KW-1185">Reference proteome</keyword>
<reference evidence="3 4" key="2">
    <citation type="journal article" date="2016" name="Genome Announc.">
        <title>Complete Genome Sequence of Sphingopyxis macrogoltabida Strain 203N (NBRC 111659), a Polyethylene Glycol Degrader.</title>
        <authorList>
            <person name="Ohtsubo Y."/>
            <person name="Nonoyama S."/>
            <person name="Nagata Y."/>
            <person name="Numata M."/>
            <person name="Tsuchikane K."/>
            <person name="Hosoyama A."/>
            <person name="Yamazoe A."/>
            <person name="Tsuda M."/>
            <person name="Fujita N."/>
            <person name="Kawai F."/>
        </authorList>
    </citation>
    <scope>NUCLEOTIDE SEQUENCE [LARGE SCALE GENOMIC DNA]</scope>
    <source>
        <strain evidence="3 4">203N</strain>
    </source>
</reference>
<dbReference type="SUPFAM" id="SSF51430">
    <property type="entry name" value="NAD(P)-linked oxidoreductase"/>
    <property type="match status" value="1"/>
</dbReference>
<dbReference type="InterPro" id="IPR050791">
    <property type="entry name" value="Aldo-Keto_reductase"/>
</dbReference>